<reference evidence="3" key="1">
    <citation type="journal article" date="2019" name="Int. J. Syst. Evol. Microbiol.">
        <title>The Global Catalogue of Microorganisms (GCM) 10K type strain sequencing project: providing services to taxonomists for standard genome sequencing and annotation.</title>
        <authorList>
            <consortium name="The Broad Institute Genomics Platform"/>
            <consortium name="The Broad Institute Genome Sequencing Center for Infectious Disease"/>
            <person name="Wu L."/>
            <person name="Ma J."/>
        </authorList>
    </citation>
    <scope>NUCLEOTIDE SEQUENCE [LARGE SCALE GENOMIC DNA]</scope>
    <source>
        <strain evidence="3">KCTC 23713</strain>
    </source>
</reference>
<comment type="caution">
    <text evidence="2">The sequence shown here is derived from an EMBL/GenBank/DDBJ whole genome shotgun (WGS) entry which is preliminary data.</text>
</comment>
<protein>
    <submittedName>
        <fullName evidence="2">Uncharacterized protein</fullName>
    </submittedName>
</protein>
<keyword evidence="3" id="KW-1185">Reference proteome</keyword>
<feature type="region of interest" description="Disordered" evidence="1">
    <location>
        <begin position="67"/>
        <end position="86"/>
    </location>
</feature>
<organism evidence="2 3">
    <name type="scientific">Vogesella fluminis</name>
    <dbReference type="NCBI Taxonomy" id="1069161"/>
    <lineage>
        <taxon>Bacteria</taxon>
        <taxon>Pseudomonadati</taxon>
        <taxon>Pseudomonadota</taxon>
        <taxon>Betaproteobacteria</taxon>
        <taxon>Neisseriales</taxon>
        <taxon>Chromobacteriaceae</taxon>
        <taxon>Vogesella</taxon>
    </lineage>
</organism>
<gene>
    <name evidence="2" type="ORF">GCM10011419_29680</name>
</gene>
<evidence type="ECO:0000256" key="1">
    <source>
        <dbReference type="SAM" id="MobiDB-lite"/>
    </source>
</evidence>
<name>A0ABQ3HHJ6_9NEIS</name>
<proteinExistence type="predicted"/>
<evidence type="ECO:0000313" key="3">
    <source>
        <dbReference type="Proteomes" id="UP000662678"/>
    </source>
</evidence>
<dbReference type="Proteomes" id="UP000662678">
    <property type="component" value="Unassembled WGS sequence"/>
</dbReference>
<evidence type="ECO:0000313" key="2">
    <source>
        <dbReference type="EMBL" id="GHD82318.1"/>
    </source>
</evidence>
<sequence length="142" mass="15901">MASYHLSAFTPLPWTLSAEAIINVIHTWDLGKISWEGVCKAAKPILGYHPSRSGLSAHEDIQAAFSARKKNLSQQPPTKLPSPGSLADASRMIAARDAEISSLKQLVTEYREKFDRWRYNAMLANVTIERLDTPLPSIERRK</sequence>
<dbReference type="RefSeq" id="WP_386125496.1">
    <property type="nucleotide sequence ID" value="NZ_JBHUKB010000001.1"/>
</dbReference>
<dbReference type="EMBL" id="BMYP01000079">
    <property type="protein sequence ID" value="GHD82318.1"/>
    <property type="molecule type" value="Genomic_DNA"/>
</dbReference>
<accession>A0ABQ3HHJ6</accession>